<proteinExistence type="predicted"/>
<dbReference type="Proteomes" id="UP001056120">
    <property type="component" value="Linkage Group LG12"/>
</dbReference>
<comment type="caution">
    <text evidence="1">The sequence shown here is derived from an EMBL/GenBank/DDBJ whole genome shotgun (WGS) entry which is preliminary data.</text>
</comment>
<keyword evidence="2" id="KW-1185">Reference proteome</keyword>
<sequence>MVFDNYLLKETPITRIAEQSFGCQVLYMNSLCQITSCYYILEALQKNGKDMMGNMAIVSYVKIKQKFMH</sequence>
<reference evidence="2" key="1">
    <citation type="journal article" date="2022" name="Mol. Ecol. Resour.">
        <title>The genomes of chicory, endive, great burdock and yacon provide insights into Asteraceae palaeo-polyploidization history and plant inulin production.</title>
        <authorList>
            <person name="Fan W."/>
            <person name="Wang S."/>
            <person name="Wang H."/>
            <person name="Wang A."/>
            <person name="Jiang F."/>
            <person name="Liu H."/>
            <person name="Zhao H."/>
            <person name="Xu D."/>
            <person name="Zhang Y."/>
        </authorList>
    </citation>
    <scope>NUCLEOTIDE SEQUENCE [LARGE SCALE GENOMIC DNA]</scope>
    <source>
        <strain evidence="2">cv. Yunnan</strain>
    </source>
</reference>
<protein>
    <submittedName>
        <fullName evidence="1">Uncharacterized protein</fullName>
    </submittedName>
</protein>
<name>A0ACB9HC50_9ASTR</name>
<evidence type="ECO:0000313" key="2">
    <source>
        <dbReference type="Proteomes" id="UP001056120"/>
    </source>
</evidence>
<evidence type="ECO:0000313" key="1">
    <source>
        <dbReference type="EMBL" id="KAI3793297.1"/>
    </source>
</evidence>
<accession>A0ACB9HC50</accession>
<reference evidence="1 2" key="2">
    <citation type="journal article" date="2022" name="Mol. Ecol. Resour.">
        <title>The genomes of chicory, endive, great burdock and yacon provide insights into Asteraceae paleo-polyploidization history and plant inulin production.</title>
        <authorList>
            <person name="Fan W."/>
            <person name="Wang S."/>
            <person name="Wang H."/>
            <person name="Wang A."/>
            <person name="Jiang F."/>
            <person name="Liu H."/>
            <person name="Zhao H."/>
            <person name="Xu D."/>
            <person name="Zhang Y."/>
        </authorList>
    </citation>
    <scope>NUCLEOTIDE SEQUENCE [LARGE SCALE GENOMIC DNA]</scope>
    <source>
        <strain evidence="2">cv. Yunnan</strain>
        <tissue evidence="1">Leaves</tissue>
    </source>
</reference>
<organism evidence="1 2">
    <name type="scientific">Smallanthus sonchifolius</name>
    <dbReference type="NCBI Taxonomy" id="185202"/>
    <lineage>
        <taxon>Eukaryota</taxon>
        <taxon>Viridiplantae</taxon>
        <taxon>Streptophyta</taxon>
        <taxon>Embryophyta</taxon>
        <taxon>Tracheophyta</taxon>
        <taxon>Spermatophyta</taxon>
        <taxon>Magnoliopsida</taxon>
        <taxon>eudicotyledons</taxon>
        <taxon>Gunneridae</taxon>
        <taxon>Pentapetalae</taxon>
        <taxon>asterids</taxon>
        <taxon>campanulids</taxon>
        <taxon>Asterales</taxon>
        <taxon>Asteraceae</taxon>
        <taxon>Asteroideae</taxon>
        <taxon>Heliantheae alliance</taxon>
        <taxon>Millerieae</taxon>
        <taxon>Smallanthus</taxon>
    </lineage>
</organism>
<gene>
    <name evidence="1" type="ORF">L1987_35913</name>
</gene>
<dbReference type="EMBL" id="CM042029">
    <property type="protein sequence ID" value="KAI3793297.1"/>
    <property type="molecule type" value="Genomic_DNA"/>
</dbReference>